<comment type="catalytic activity">
    <reaction evidence="4">
        <text>Hydrolysis of terminal, non-reducing alpha-D-galactose residues in alpha-D-galactosides, including galactose oligosaccharides, galactomannans and galactolipids.</text>
        <dbReference type="EC" id="3.2.1.22"/>
    </reaction>
</comment>
<dbReference type="GO" id="GO:0004557">
    <property type="term" value="F:alpha-galactosidase activity"/>
    <property type="evidence" value="ECO:0007669"/>
    <property type="project" value="UniProtKB-EC"/>
</dbReference>
<dbReference type="SUPFAM" id="SSF51445">
    <property type="entry name" value="(Trans)glycosidases"/>
    <property type="match status" value="1"/>
</dbReference>
<gene>
    <name evidence="6" type="ORF">SEMRO_800_G204290.1</name>
</gene>
<dbReference type="GO" id="GO:0005737">
    <property type="term" value="C:cytoplasm"/>
    <property type="evidence" value="ECO:0007669"/>
    <property type="project" value="TreeGrafter"/>
</dbReference>
<accession>A0A9N8HL62</accession>
<evidence type="ECO:0000256" key="3">
    <source>
        <dbReference type="ARBA" id="ARBA00023295"/>
    </source>
</evidence>
<organism evidence="6 7">
    <name type="scientific">Seminavis robusta</name>
    <dbReference type="NCBI Taxonomy" id="568900"/>
    <lineage>
        <taxon>Eukaryota</taxon>
        <taxon>Sar</taxon>
        <taxon>Stramenopiles</taxon>
        <taxon>Ochrophyta</taxon>
        <taxon>Bacillariophyta</taxon>
        <taxon>Bacillariophyceae</taxon>
        <taxon>Bacillariophycidae</taxon>
        <taxon>Naviculales</taxon>
        <taxon>Naviculaceae</taxon>
        <taxon>Seminavis</taxon>
    </lineage>
</organism>
<dbReference type="FunFam" id="3.20.20.70:FF:000197">
    <property type="entry name" value="Alpha-galactosidase"/>
    <property type="match status" value="1"/>
</dbReference>
<dbReference type="GO" id="GO:0016139">
    <property type="term" value="P:glycoside catabolic process"/>
    <property type="evidence" value="ECO:0007669"/>
    <property type="project" value="TreeGrafter"/>
</dbReference>
<dbReference type="InterPro" id="IPR013785">
    <property type="entry name" value="Aldolase_TIM"/>
</dbReference>
<dbReference type="Pfam" id="PF16499">
    <property type="entry name" value="Melibiase_2"/>
    <property type="match status" value="1"/>
</dbReference>
<keyword evidence="4" id="KW-1015">Disulfide bond</keyword>
<evidence type="ECO:0000256" key="4">
    <source>
        <dbReference type="RuleBase" id="RU361168"/>
    </source>
</evidence>
<dbReference type="GO" id="GO:0009311">
    <property type="term" value="P:oligosaccharide metabolic process"/>
    <property type="evidence" value="ECO:0007669"/>
    <property type="project" value="TreeGrafter"/>
</dbReference>
<sequence length="483" mass="54413">MLLHHLPRLLLFLSTISSHVLLLTLADPVVDLAAPTMGFMSWERFRCTIDCNDDPTHCISEQLYQSMADALVLHGYAAAGYTQVSIDDCWTDHQRFQGRLQADPTRFPHGIAALADYLHAAGLTLGIYGDAGIQTCGHYPGSQGYEDIDARTFAEWGVDYIKLDGCHIDDDATTTSSHEQGNKYRQRYVAFGAAMAKVSHIRNMTFSCSWPAYIGDNETDKPFDVMYHQAGCNTWRNFKDIDNHWESLSEIILHWADYWHELQNIPTGSFNDADMLIVGDDHYGTMLPRPQAQLQMGFWAMIASPLLIGGDVRTIPEEYRKILVNQHIIAVNQDVSRKQAYCVVGCKGTTNTDDDAFEELRTTSALKQVWSKTLQGGHSQALGFFNLQEDDDATIQYIYQLEGVVAQCVDLWSDDPNKDLCAQGKGATTQQWDIHLLTKDDNHYSLQIQALEMEPTSHRMLRIDYYCDNSNQQLTFGGGQVSE</sequence>
<evidence type="ECO:0000256" key="2">
    <source>
        <dbReference type="ARBA" id="ARBA00022801"/>
    </source>
</evidence>
<comment type="caution">
    <text evidence="6">The sequence shown here is derived from an EMBL/GenBank/DDBJ whole genome shotgun (WGS) entry which is preliminary data.</text>
</comment>
<dbReference type="InterPro" id="IPR000111">
    <property type="entry name" value="Glyco_hydro_27/36_CS"/>
</dbReference>
<dbReference type="Proteomes" id="UP001153069">
    <property type="component" value="Unassembled WGS sequence"/>
</dbReference>
<keyword evidence="3 4" id="KW-0326">Glycosidase</keyword>
<dbReference type="AlphaFoldDB" id="A0A9N8HL62"/>
<dbReference type="PROSITE" id="PS00512">
    <property type="entry name" value="ALPHA_GALACTOSIDASE"/>
    <property type="match status" value="1"/>
</dbReference>
<dbReference type="InterPro" id="IPR017853">
    <property type="entry name" value="GH"/>
</dbReference>
<evidence type="ECO:0000256" key="5">
    <source>
        <dbReference type="SAM" id="SignalP"/>
    </source>
</evidence>
<proteinExistence type="inferred from homology"/>
<evidence type="ECO:0000256" key="1">
    <source>
        <dbReference type="ARBA" id="ARBA00009743"/>
    </source>
</evidence>
<dbReference type="PANTHER" id="PTHR11452">
    <property type="entry name" value="ALPHA-GALACTOSIDASE/ALPHA-N-ACETYLGALACTOSAMINIDASE"/>
    <property type="match status" value="1"/>
</dbReference>
<keyword evidence="5" id="KW-0732">Signal</keyword>
<dbReference type="CDD" id="cd14792">
    <property type="entry name" value="GH27"/>
    <property type="match status" value="1"/>
</dbReference>
<keyword evidence="7" id="KW-1185">Reference proteome</keyword>
<comment type="similarity">
    <text evidence="1 4">Belongs to the glycosyl hydrolase 27 family.</text>
</comment>
<feature type="chain" id="PRO_5040238555" description="Alpha-galactosidase" evidence="5">
    <location>
        <begin position="27"/>
        <end position="483"/>
    </location>
</feature>
<dbReference type="EMBL" id="CAICTM010000799">
    <property type="protein sequence ID" value="CAB9516687.1"/>
    <property type="molecule type" value="Genomic_DNA"/>
</dbReference>
<evidence type="ECO:0000313" key="7">
    <source>
        <dbReference type="Proteomes" id="UP001153069"/>
    </source>
</evidence>
<dbReference type="PRINTS" id="PR00740">
    <property type="entry name" value="GLHYDRLASE27"/>
</dbReference>
<feature type="signal peptide" evidence="5">
    <location>
        <begin position="1"/>
        <end position="26"/>
    </location>
</feature>
<protein>
    <recommendedName>
        <fullName evidence="4">Alpha-galactosidase</fullName>
        <ecNumber evidence="4">3.2.1.22</ecNumber>
    </recommendedName>
    <alternativeName>
        <fullName evidence="4">Melibiase</fullName>
    </alternativeName>
</protein>
<dbReference type="Gene3D" id="3.20.20.70">
    <property type="entry name" value="Aldolase class I"/>
    <property type="match status" value="1"/>
</dbReference>
<dbReference type="InterPro" id="IPR002241">
    <property type="entry name" value="Glyco_hydro_27"/>
</dbReference>
<evidence type="ECO:0000313" key="6">
    <source>
        <dbReference type="EMBL" id="CAB9516687.1"/>
    </source>
</evidence>
<dbReference type="OrthoDB" id="5795902at2759"/>
<dbReference type="EC" id="3.2.1.22" evidence="4"/>
<reference evidence="6" key="1">
    <citation type="submission" date="2020-06" db="EMBL/GenBank/DDBJ databases">
        <authorList>
            <consortium name="Plant Systems Biology data submission"/>
        </authorList>
    </citation>
    <scope>NUCLEOTIDE SEQUENCE</scope>
    <source>
        <strain evidence="6">D6</strain>
    </source>
</reference>
<dbReference type="PANTHER" id="PTHR11452:SF83">
    <property type="entry name" value="ALPHA-GALACTOSIDASE"/>
    <property type="match status" value="1"/>
</dbReference>
<keyword evidence="2 4" id="KW-0378">Hydrolase</keyword>
<name>A0A9N8HL62_9STRA</name>